<protein>
    <recommendedName>
        <fullName evidence="3">Outer membrane protein beta-barrel domain-containing protein</fullName>
    </recommendedName>
</protein>
<keyword evidence="2" id="KW-1185">Reference proteome</keyword>
<name>A0A2V1IHP4_9BACT</name>
<evidence type="ECO:0008006" key="3">
    <source>
        <dbReference type="Google" id="ProtNLM"/>
    </source>
</evidence>
<dbReference type="EMBL" id="PUEC01000047">
    <property type="protein sequence ID" value="PWB00312.1"/>
    <property type="molecule type" value="Genomic_DNA"/>
</dbReference>
<sequence>MLFLSENSLLLTIVFKQALNFILQQYEYGGYAKAYGFGTFLNGHQEQIIGNVRFQYKRMTYDLMGSAYGNGHSHSGQDMTETFRLPQDDGTMEQFERVSELKSSKRHRNNYYLIFKATYNSDKIQASTLINSNLDRQPNTVQNGIVRYSNNKYPTSEYNSTINNFSKFISYNGYYFFALPSSNSLTFTPTYSLSHTDQNSDYTETGYSSILNSATDNTNYLSGNLKFKHDFGKFGSLLGFVKGSYQYNRTSYSGSASGLDRAKSLRIGFGANYELSINKVRGHIGFGWDWDRLQFGPSVDRRNAPSFDVSIQYSPNRRHSLSAIFQYESWLPSPNFKSDQVITASPFLKYTGNPNLFPAKSYDFEFSYTWIPNNNYSLATYAWGWIVRDRYAYDYEADGNGVIRTIKQPMGSYAQGRYGIKGTARFFDRSLVLTGNLSQLFNHNGKPYNVNHFHIYYTIQMAYYLKNWNFGVAYISTIGTWDGMMNGIWQRDKDEYYFKVGWSNYNWNISALVDNIGRWNWRSSKREMNSEFYSTAETLINGNSHALFRITATYTFGFGKKVTRDNEPQLGGSAASGILK</sequence>
<evidence type="ECO:0000313" key="2">
    <source>
        <dbReference type="Proteomes" id="UP000244905"/>
    </source>
</evidence>
<comment type="caution">
    <text evidence="1">The sequence shown here is derived from an EMBL/GenBank/DDBJ whole genome shotgun (WGS) entry which is preliminary data.</text>
</comment>
<dbReference type="SUPFAM" id="SSF56935">
    <property type="entry name" value="Porins"/>
    <property type="match status" value="1"/>
</dbReference>
<proteinExistence type="predicted"/>
<organism evidence="1 2">
    <name type="scientific">Duncaniella muris</name>
    <dbReference type="NCBI Taxonomy" id="2094150"/>
    <lineage>
        <taxon>Bacteria</taxon>
        <taxon>Pseudomonadati</taxon>
        <taxon>Bacteroidota</taxon>
        <taxon>Bacteroidia</taxon>
        <taxon>Bacteroidales</taxon>
        <taxon>Muribaculaceae</taxon>
        <taxon>Duncaniella</taxon>
    </lineage>
</organism>
<reference evidence="2" key="1">
    <citation type="submission" date="2018-02" db="EMBL/GenBank/DDBJ databases">
        <authorList>
            <person name="Clavel T."/>
            <person name="Strowig T."/>
        </authorList>
    </citation>
    <scope>NUCLEOTIDE SEQUENCE [LARGE SCALE GENOMIC DNA]</scope>
    <source>
        <strain evidence="2">DSM 103720</strain>
    </source>
</reference>
<dbReference type="Proteomes" id="UP000244905">
    <property type="component" value="Unassembled WGS sequence"/>
</dbReference>
<dbReference type="AlphaFoldDB" id="A0A2V1IHP4"/>
<accession>A0A2V1IHP4</accession>
<evidence type="ECO:0000313" key="1">
    <source>
        <dbReference type="EMBL" id="PWB00312.1"/>
    </source>
</evidence>
<gene>
    <name evidence="1" type="ORF">C5O23_13300</name>
</gene>